<dbReference type="OrthoDB" id="119872at2759"/>
<dbReference type="VEuPathDB" id="FungiDB:H310_11655"/>
<dbReference type="RefSeq" id="XP_008876614.1">
    <property type="nucleotide sequence ID" value="XM_008878392.1"/>
</dbReference>
<feature type="region of interest" description="Disordered" evidence="1">
    <location>
        <begin position="1"/>
        <end position="27"/>
    </location>
</feature>
<evidence type="ECO:0000313" key="2">
    <source>
        <dbReference type="EMBL" id="ETV94669.1"/>
    </source>
</evidence>
<proteinExistence type="predicted"/>
<dbReference type="EMBL" id="KI913984">
    <property type="protein sequence ID" value="ETV94669.1"/>
    <property type="molecule type" value="Genomic_DNA"/>
</dbReference>
<protein>
    <submittedName>
        <fullName evidence="2">Uncharacterized protein</fullName>
    </submittedName>
</protein>
<dbReference type="AlphaFoldDB" id="A0A024TKY7"/>
<dbReference type="GeneID" id="20088705"/>
<feature type="region of interest" description="Disordered" evidence="1">
    <location>
        <begin position="131"/>
        <end position="166"/>
    </location>
</feature>
<feature type="region of interest" description="Disordered" evidence="1">
    <location>
        <begin position="39"/>
        <end position="119"/>
    </location>
</feature>
<gene>
    <name evidence="2" type="ORF">H310_11655</name>
</gene>
<name>A0A024TKY7_9STRA</name>
<feature type="compositionally biased region" description="Basic residues" evidence="1">
    <location>
        <begin position="55"/>
        <end position="65"/>
    </location>
</feature>
<reference evidence="2" key="1">
    <citation type="submission" date="2013-12" db="EMBL/GenBank/DDBJ databases">
        <title>The Genome Sequence of Aphanomyces invadans NJM9701.</title>
        <authorList>
            <consortium name="The Broad Institute Genomics Platform"/>
            <person name="Russ C."/>
            <person name="Tyler B."/>
            <person name="van West P."/>
            <person name="Dieguez-Uribeondo J."/>
            <person name="Young S.K."/>
            <person name="Zeng Q."/>
            <person name="Gargeya S."/>
            <person name="Fitzgerald M."/>
            <person name="Abouelleil A."/>
            <person name="Alvarado L."/>
            <person name="Chapman S.B."/>
            <person name="Gainer-Dewar J."/>
            <person name="Goldberg J."/>
            <person name="Griggs A."/>
            <person name="Gujja S."/>
            <person name="Hansen M."/>
            <person name="Howarth C."/>
            <person name="Imamovic A."/>
            <person name="Ireland A."/>
            <person name="Larimer J."/>
            <person name="McCowan C."/>
            <person name="Murphy C."/>
            <person name="Pearson M."/>
            <person name="Poon T.W."/>
            <person name="Priest M."/>
            <person name="Roberts A."/>
            <person name="Saif S."/>
            <person name="Shea T."/>
            <person name="Sykes S."/>
            <person name="Wortman J."/>
            <person name="Nusbaum C."/>
            <person name="Birren B."/>
        </authorList>
    </citation>
    <scope>NUCLEOTIDE SEQUENCE [LARGE SCALE GENOMIC DNA]</scope>
    <source>
        <strain evidence="2">NJM9701</strain>
    </source>
</reference>
<feature type="compositionally biased region" description="Pro residues" evidence="1">
    <location>
        <begin position="88"/>
        <end position="98"/>
    </location>
</feature>
<feature type="region of interest" description="Disordered" evidence="1">
    <location>
        <begin position="247"/>
        <end position="276"/>
    </location>
</feature>
<dbReference type="eggNOG" id="ENOG502S1DR">
    <property type="taxonomic scope" value="Eukaryota"/>
</dbReference>
<accession>A0A024TKY7</accession>
<sequence length="276" mass="31282">MTGDRHAMTTRFAARSHLSKQNDALSVVQPSKAVQGALRVKSIGPVSSNNVNSNRPRKTFQKKRGLTIPRSPNFSKPRLSTVRKLFQPPVPSPKPLPAPYKKRMPTKPVSPKLSKPRNSVVKPALPIREKVQPKRSNSYTPKKRPLTQPLTPNFAKRPARRTSVRVSATTKELLEIEAKRQEVMLERRKNQQYHQATQGFRNVGGGKTQFRMTLRSAGVIGVPAIRRPKLTEFKEFNFLVDKRAQEKKAKEELKRKAQFSPLSTSGRPTQRRKTQS</sequence>
<evidence type="ECO:0000256" key="1">
    <source>
        <dbReference type="SAM" id="MobiDB-lite"/>
    </source>
</evidence>
<organism evidence="2">
    <name type="scientific">Aphanomyces invadans</name>
    <dbReference type="NCBI Taxonomy" id="157072"/>
    <lineage>
        <taxon>Eukaryota</taxon>
        <taxon>Sar</taxon>
        <taxon>Stramenopiles</taxon>
        <taxon>Oomycota</taxon>
        <taxon>Saprolegniomycetes</taxon>
        <taxon>Saprolegniales</taxon>
        <taxon>Verrucalvaceae</taxon>
        <taxon>Aphanomyces</taxon>
    </lineage>
</organism>